<evidence type="ECO:0000313" key="2">
    <source>
        <dbReference type="Proteomes" id="UP000000269"/>
    </source>
</evidence>
<reference evidence="2" key="1">
    <citation type="submission" date="2007-10" db="EMBL/GenBank/DDBJ databases">
        <title>Complete genome of Alkaliphilus oremlandii OhILAs.</title>
        <authorList>
            <person name="Copeland A."/>
            <person name="Lucas S."/>
            <person name="Lapidus A."/>
            <person name="Barry K."/>
            <person name="Detter J.C."/>
            <person name="Glavina del Rio T."/>
            <person name="Hammon N."/>
            <person name="Israni S."/>
            <person name="Dalin E."/>
            <person name="Tice H."/>
            <person name="Pitluck S."/>
            <person name="Chain P."/>
            <person name="Malfatti S."/>
            <person name="Shin M."/>
            <person name="Vergez L."/>
            <person name="Schmutz J."/>
            <person name="Larimer F."/>
            <person name="Land M."/>
            <person name="Hauser L."/>
            <person name="Kyrpides N."/>
            <person name="Mikhailova N."/>
            <person name="Stolz J.F."/>
            <person name="Dawson A."/>
            <person name="Fisher E."/>
            <person name="Crable B."/>
            <person name="Perera E."/>
            <person name="Lisak J."/>
            <person name="Ranganathan M."/>
            <person name="Basu P."/>
            <person name="Richardson P."/>
        </authorList>
    </citation>
    <scope>NUCLEOTIDE SEQUENCE [LARGE SCALE GENOMIC DNA]</scope>
    <source>
        <strain evidence="2">OhILAs</strain>
    </source>
</reference>
<evidence type="ECO:0008006" key="3">
    <source>
        <dbReference type="Google" id="ProtNLM"/>
    </source>
</evidence>
<evidence type="ECO:0000313" key="1">
    <source>
        <dbReference type="EMBL" id="ABW18677.1"/>
    </source>
</evidence>
<dbReference type="Proteomes" id="UP000000269">
    <property type="component" value="Chromosome"/>
</dbReference>
<gene>
    <name evidence="1" type="ordered locus">Clos_1131</name>
</gene>
<dbReference type="AlphaFoldDB" id="A8MGY3"/>
<dbReference type="EMBL" id="CP000853">
    <property type="protein sequence ID" value="ABW18677.1"/>
    <property type="molecule type" value="Genomic_DNA"/>
</dbReference>
<dbReference type="Pfam" id="PF12686">
    <property type="entry name" value="DUF3800"/>
    <property type="match status" value="1"/>
</dbReference>
<dbReference type="OrthoDB" id="9799211at2"/>
<keyword evidence="2" id="KW-1185">Reference proteome</keyword>
<dbReference type="HOGENOM" id="CLU_873637_0_0_9"/>
<dbReference type="eggNOG" id="ENOG502ZBME">
    <property type="taxonomic scope" value="Bacteria"/>
</dbReference>
<dbReference type="InterPro" id="IPR024524">
    <property type="entry name" value="DUF3800"/>
</dbReference>
<proteinExistence type="predicted"/>
<sequence length="328" mass="39663">MGYYIFFDESGKIDRQTGKYSYYGSLGIKKNQYEYINEALPKDENRRELHFQKFNLTDVDIYLHVLSEVLDKAQFNVYLVDRDKALNIADRLLLSSTKLRELLYIKIPERLIYGILRHLEDFYYVDIYIDKCDEYDEYNIKSKLEYQLNAQAVYRDKKYFIKNVTQIDSKNDIILQATDVILGIISFLIEEKYYSIKDNLTEKDFKYITDNITDDEREVIISSYEYNEKRKEYVLKVKSNKKRFEEVNRILEKNNYYTQSSIQKSELIYRLLDSDKIDRLNKICMYLWEQYGESIESRNISEYISKFIIFKTKFDNYSKIKILNIKYL</sequence>
<accession>A8MGY3</accession>
<protein>
    <recommendedName>
        <fullName evidence="3">DUF3800 domain-containing protein</fullName>
    </recommendedName>
</protein>
<dbReference type="KEGG" id="aoe:Clos_1131"/>
<organism evidence="1 2">
    <name type="scientific">Alkaliphilus oremlandii (strain OhILAs)</name>
    <name type="common">Clostridium oremlandii (strain OhILAs)</name>
    <dbReference type="NCBI Taxonomy" id="350688"/>
    <lineage>
        <taxon>Bacteria</taxon>
        <taxon>Bacillati</taxon>
        <taxon>Bacillota</taxon>
        <taxon>Clostridia</taxon>
        <taxon>Peptostreptococcales</taxon>
        <taxon>Natronincolaceae</taxon>
        <taxon>Alkaliphilus</taxon>
    </lineage>
</organism>
<name>A8MGY3_ALKOO</name>